<organism evidence="1 2">
    <name type="scientific">Oedothorax gibbosus</name>
    <dbReference type="NCBI Taxonomy" id="931172"/>
    <lineage>
        <taxon>Eukaryota</taxon>
        <taxon>Metazoa</taxon>
        <taxon>Ecdysozoa</taxon>
        <taxon>Arthropoda</taxon>
        <taxon>Chelicerata</taxon>
        <taxon>Arachnida</taxon>
        <taxon>Araneae</taxon>
        <taxon>Araneomorphae</taxon>
        <taxon>Entelegynae</taxon>
        <taxon>Araneoidea</taxon>
        <taxon>Linyphiidae</taxon>
        <taxon>Erigoninae</taxon>
        <taxon>Oedothorax</taxon>
    </lineage>
</organism>
<evidence type="ECO:0000313" key="2">
    <source>
        <dbReference type="Proteomes" id="UP000827092"/>
    </source>
</evidence>
<name>A0AAV6UNT9_9ARAC</name>
<dbReference type="AlphaFoldDB" id="A0AAV6UNT9"/>
<keyword evidence="2" id="KW-1185">Reference proteome</keyword>
<accession>A0AAV6UNT9</accession>
<sequence>MLRTSSTHVLPIHTRWRTHLPEAENSLITKKTITDCGKIAEFSVSFSILSLAPPPLFNFLLTCYFPQTLVSSSSFRIGFNRPNSELISILKSRKPGIRTAESEICPLCVVKLFPLRGHDVCRETGLPVWWDVRCPIRVSVVLD</sequence>
<dbReference type="Proteomes" id="UP000827092">
    <property type="component" value="Unassembled WGS sequence"/>
</dbReference>
<protein>
    <submittedName>
        <fullName evidence="1">Uncharacterized protein</fullName>
    </submittedName>
</protein>
<evidence type="ECO:0000313" key="1">
    <source>
        <dbReference type="EMBL" id="KAG8185916.1"/>
    </source>
</evidence>
<gene>
    <name evidence="1" type="ORF">JTE90_010703</name>
</gene>
<reference evidence="1 2" key="1">
    <citation type="journal article" date="2022" name="Nat. Ecol. Evol.">
        <title>A masculinizing supergene underlies an exaggerated male reproductive morph in a spider.</title>
        <authorList>
            <person name="Hendrickx F."/>
            <person name="De Corte Z."/>
            <person name="Sonet G."/>
            <person name="Van Belleghem S.M."/>
            <person name="Kostlbacher S."/>
            <person name="Vangestel C."/>
        </authorList>
    </citation>
    <scope>NUCLEOTIDE SEQUENCE [LARGE SCALE GENOMIC DNA]</scope>
    <source>
        <strain evidence="1">W744_W776</strain>
    </source>
</reference>
<proteinExistence type="predicted"/>
<comment type="caution">
    <text evidence="1">The sequence shown here is derived from an EMBL/GenBank/DDBJ whole genome shotgun (WGS) entry which is preliminary data.</text>
</comment>
<dbReference type="EMBL" id="JAFNEN010000320">
    <property type="protein sequence ID" value="KAG8185916.1"/>
    <property type="molecule type" value="Genomic_DNA"/>
</dbReference>